<keyword evidence="7" id="KW-0812">Transmembrane</keyword>
<comment type="subcellular location">
    <subcellularLocation>
        <location evidence="2">Cell membrane</location>
    </subcellularLocation>
    <subcellularLocation>
        <location evidence="1">Membrane</location>
        <topology evidence="1">Multi-pass membrane protein</topology>
    </subcellularLocation>
</comment>
<dbReference type="InterPro" id="IPR038050">
    <property type="entry name" value="Neuro_actylchol_rec"/>
</dbReference>
<dbReference type="HOGENOM" id="CLU_797701_0_0_1"/>
<protein>
    <recommendedName>
        <fullName evidence="8">Neurotransmitter-gated ion-channel transmembrane domain-containing protein</fullName>
    </recommendedName>
</protein>
<evidence type="ECO:0000256" key="5">
    <source>
        <dbReference type="ARBA" id="ARBA00023065"/>
    </source>
</evidence>
<dbReference type="PRINTS" id="PR00253">
    <property type="entry name" value="GABAARECEPTR"/>
</dbReference>
<dbReference type="InterPro" id="IPR036734">
    <property type="entry name" value="Neur_chan_lig-bd_sf"/>
</dbReference>
<dbReference type="GO" id="GO:0005254">
    <property type="term" value="F:chloride channel activity"/>
    <property type="evidence" value="ECO:0007669"/>
    <property type="project" value="UniProtKB-ARBA"/>
</dbReference>
<evidence type="ECO:0000256" key="2">
    <source>
        <dbReference type="ARBA" id="ARBA00004236"/>
    </source>
</evidence>
<feature type="transmembrane region" description="Helical" evidence="7">
    <location>
        <begin position="124"/>
        <end position="144"/>
    </location>
</feature>
<keyword evidence="5" id="KW-0406">Ion transport</keyword>
<dbReference type="InterPro" id="IPR006201">
    <property type="entry name" value="Neur_channel"/>
</dbReference>
<dbReference type="Proteomes" id="UP000014500">
    <property type="component" value="Unassembled WGS sequence"/>
</dbReference>
<dbReference type="GO" id="GO:0005230">
    <property type="term" value="F:extracellular ligand-gated monoatomic ion channel activity"/>
    <property type="evidence" value="ECO:0007669"/>
    <property type="project" value="InterPro"/>
</dbReference>
<evidence type="ECO:0000256" key="3">
    <source>
        <dbReference type="ARBA" id="ARBA00022448"/>
    </source>
</evidence>
<keyword evidence="7" id="KW-1133">Transmembrane helix</keyword>
<dbReference type="PANTHER" id="PTHR18945">
    <property type="entry name" value="NEUROTRANSMITTER GATED ION CHANNEL"/>
    <property type="match status" value="1"/>
</dbReference>
<evidence type="ECO:0000256" key="4">
    <source>
        <dbReference type="ARBA" id="ARBA00022475"/>
    </source>
</evidence>
<evidence type="ECO:0000313" key="10">
    <source>
        <dbReference type="Proteomes" id="UP000014500"/>
    </source>
</evidence>
<dbReference type="GO" id="GO:0004888">
    <property type="term" value="F:transmembrane signaling receptor activity"/>
    <property type="evidence" value="ECO:0007669"/>
    <property type="project" value="InterPro"/>
</dbReference>
<dbReference type="PhylomeDB" id="T1J803"/>
<keyword evidence="6" id="KW-0407">Ion channel</keyword>
<accession>T1J803</accession>
<evidence type="ECO:0000256" key="7">
    <source>
        <dbReference type="SAM" id="Phobius"/>
    </source>
</evidence>
<keyword evidence="7" id="KW-0472">Membrane</keyword>
<feature type="transmembrane region" description="Helical" evidence="7">
    <location>
        <begin position="185"/>
        <end position="207"/>
    </location>
</feature>
<dbReference type="Gene3D" id="1.20.58.390">
    <property type="entry name" value="Neurotransmitter-gated ion-channel transmembrane domain"/>
    <property type="match status" value="1"/>
</dbReference>
<dbReference type="SUPFAM" id="SSF90112">
    <property type="entry name" value="Neurotransmitter-gated ion-channel transmembrane pore"/>
    <property type="match status" value="1"/>
</dbReference>
<dbReference type="AlphaFoldDB" id="T1J803"/>
<dbReference type="InterPro" id="IPR006029">
    <property type="entry name" value="Neurotrans-gated_channel_TM"/>
</dbReference>
<keyword evidence="10" id="KW-1185">Reference proteome</keyword>
<dbReference type="GO" id="GO:0099095">
    <property type="term" value="F:ligand-gated monoatomic anion channel activity"/>
    <property type="evidence" value="ECO:0007669"/>
    <property type="project" value="UniProtKB-ARBA"/>
</dbReference>
<dbReference type="STRING" id="126957.T1J803"/>
<dbReference type="EMBL" id="JH431944">
    <property type="status" value="NOT_ANNOTATED_CDS"/>
    <property type="molecule type" value="Genomic_DNA"/>
</dbReference>
<sequence length="348" mass="39918">MSPKTMDMKIETAFYLSWRDFRLNATVLKKETTPYTVFPEKLSSEMWFPLLNFGNCKACSSIRNQPITVNYTIGQPDVNTINVPPELELLEMTTTDCLESTDSDVHNSCNYYNFIMIRSRARPILLVLIPSIIIVIISWISFWLEPSNAAPRVALGLTSMLTLATQFSSAQRDLPAVSTLMALDVWMFSCILIVFISLIEYAIVGFLEHLDRSNTVSPVKTPFSTPSITNLEMKYSNKSKCRHCALSKSYFLIILYKLMTTVDCINSHLCSSGHKQQQYFAMQCGIACRHGCLLRGIRRAYYYHHTDQKIDEEIVESCSTLRVMPGTRVCFEYETPHLQHYQLHSYWT</sequence>
<dbReference type="InterPro" id="IPR036719">
    <property type="entry name" value="Neuro-gated_channel_TM_sf"/>
</dbReference>
<evidence type="ECO:0000256" key="6">
    <source>
        <dbReference type="ARBA" id="ARBA00023303"/>
    </source>
</evidence>
<dbReference type="Pfam" id="PF02932">
    <property type="entry name" value="Neur_chan_memb"/>
    <property type="match status" value="1"/>
</dbReference>
<dbReference type="InterPro" id="IPR006028">
    <property type="entry name" value="GABAA/Glycine_rcpt"/>
</dbReference>
<keyword evidence="4" id="KW-1003">Cell membrane</keyword>
<keyword evidence="3" id="KW-0813">Transport</keyword>
<evidence type="ECO:0000256" key="1">
    <source>
        <dbReference type="ARBA" id="ARBA00004141"/>
    </source>
</evidence>
<organism evidence="9 10">
    <name type="scientific">Strigamia maritima</name>
    <name type="common">European centipede</name>
    <name type="synonym">Geophilus maritimus</name>
    <dbReference type="NCBI Taxonomy" id="126957"/>
    <lineage>
        <taxon>Eukaryota</taxon>
        <taxon>Metazoa</taxon>
        <taxon>Ecdysozoa</taxon>
        <taxon>Arthropoda</taxon>
        <taxon>Myriapoda</taxon>
        <taxon>Chilopoda</taxon>
        <taxon>Pleurostigmophora</taxon>
        <taxon>Geophilomorpha</taxon>
        <taxon>Linotaeniidae</taxon>
        <taxon>Strigamia</taxon>
    </lineage>
</organism>
<reference evidence="9" key="2">
    <citation type="submission" date="2015-02" db="UniProtKB">
        <authorList>
            <consortium name="EnsemblMetazoa"/>
        </authorList>
    </citation>
    <scope>IDENTIFICATION</scope>
</reference>
<dbReference type="EnsemblMetazoa" id="SMAR009819-RA">
    <property type="protein sequence ID" value="SMAR009819-PA"/>
    <property type="gene ID" value="SMAR009819"/>
</dbReference>
<dbReference type="Gene3D" id="2.70.170.10">
    <property type="entry name" value="Neurotransmitter-gated ion-channel ligand-binding domain"/>
    <property type="match status" value="1"/>
</dbReference>
<evidence type="ECO:0000313" key="9">
    <source>
        <dbReference type="EnsemblMetazoa" id="SMAR009819-PA"/>
    </source>
</evidence>
<feature type="domain" description="Neurotransmitter-gated ion-channel transmembrane" evidence="8">
    <location>
        <begin position="128"/>
        <end position="242"/>
    </location>
</feature>
<evidence type="ECO:0000259" key="8">
    <source>
        <dbReference type="Pfam" id="PF02932"/>
    </source>
</evidence>
<dbReference type="eggNOG" id="KOG3644">
    <property type="taxonomic scope" value="Eukaryota"/>
</dbReference>
<proteinExistence type="predicted"/>
<reference evidence="10" key="1">
    <citation type="submission" date="2011-05" db="EMBL/GenBank/DDBJ databases">
        <authorList>
            <person name="Richards S.R."/>
            <person name="Qu J."/>
            <person name="Jiang H."/>
            <person name="Jhangiani S.N."/>
            <person name="Agravi P."/>
            <person name="Goodspeed R."/>
            <person name="Gross S."/>
            <person name="Mandapat C."/>
            <person name="Jackson L."/>
            <person name="Mathew T."/>
            <person name="Pu L."/>
            <person name="Thornton R."/>
            <person name="Saada N."/>
            <person name="Wilczek-Boney K.B."/>
            <person name="Lee S."/>
            <person name="Kovar C."/>
            <person name="Wu Y."/>
            <person name="Scherer S.E."/>
            <person name="Worley K.C."/>
            <person name="Muzny D.M."/>
            <person name="Gibbs R."/>
        </authorList>
    </citation>
    <scope>NUCLEOTIDE SEQUENCE</scope>
    <source>
        <strain evidence="10">Brora</strain>
    </source>
</reference>
<dbReference type="GO" id="GO:0005886">
    <property type="term" value="C:plasma membrane"/>
    <property type="evidence" value="ECO:0007669"/>
    <property type="project" value="UniProtKB-SubCell"/>
</dbReference>
<name>T1J803_STRMM</name>